<evidence type="ECO:0000259" key="4">
    <source>
        <dbReference type="Pfam" id="PF04734"/>
    </source>
</evidence>
<keyword evidence="3" id="KW-0378">Hydrolase</keyword>
<feature type="binding site" evidence="2">
    <location>
        <position position="98"/>
    </location>
    <ligand>
        <name>Zn(2+)</name>
        <dbReference type="ChEBI" id="CHEBI:29105"/>
    </ligand>
</feature>
<evidence type="ECO:0000256" key="1">
    <source>
        <dbReference type="PIRSR" id="PIRSR606823-1"/>
    </source>
</evidence>
<keyword evidence="2" id="KW-0479">Metal-binding</keyword>
<dbReference type="STRING" id="1172194.WQQ_25970"/>
<comment type="caution">
    <text evidence="5">The sequence shown here is derived from an EMBL/GenBank/DDBJ whole genome shotgun (WGS) entry which is preliminary data.</text>
</comment>
<comment type="similarity">
    <text evidence="3">Belongs to the neutral ceramidase family.</text>
</comment>
<dbReference type="PANTHER" id="PTHR12670">
    <property type="entry name" value="CERAMIDASE"/>
    <property type="match status" value="1"/>
</dbReference>
<dbReference type="PANTHER" id="PTHR12670:SF1">
    <property type="entry name" value="NEUTRAL CERAMIDASE"/>
    <property type="match status" value="1"/>
</dbReference>
<keyword evidence="3" id="KW-0443">Lipid metabolism</keyword>
<dbReference type="GO" id="GO:0046512">
    <property type="term" value="P:sphingosine biosynthetic process"/>
    <property type="evidence" value="ECO:0007669"/>
    <property type="project" value="TreeGrafter"/>
</dbReference>
<gene>
    <name evidence="5" type="ORF">WQQ_25970</name>
</gene>
<dbReference type="InterPro" id="IPR031329">
    <property type="entry name" value="NEUT/ALK_ceramidase_N"/>
</dbReference>
<feature type="active site" description="Nucleophile" evidence="1">
    <location>
        <position position="257"/>
    </location>
</feature>
<dbReference type="EMBL" id="AKGD01000002">
    <property type="protein sequence ID" value="EIT69015.1"/>
    <property type="molecule type" value="Genomic_DNA"/>
</dbReference>
<feature type="binding site" evidence="2">
    <location>
        <position position="494"/>
    </location>
    <ligand>
        <name>Zn(2+)</name>
        <dbReference type="ChEBI" id="CHEBI:29105"/>
    </ligand>
</feature>
<comment type="cofactor">
    <cofactor evidence="2">
        <name>Zn(2+)</name>
        <dbReference type="ChEBI" id="CHEBI:29105"/>
    </cofactor>
    <text evidence="2">Binds 1 zinc ion per subunit.</text>
</comment>
<dbReference type="GO" id="GO:0046872">
    <property type="term" value="F:metal ion binding"/>
    <property type="evidence" value="ECO:0007669"/>
    <property type="project" value="UniProtKB-KW"/>
</dbReference>
<dbReference type="GO" id="GO:0017040">
    <property type="term" value="F:N-acylsphingosine amidohydrolase activity"/>
    <property type="evidence" value="ECO:0007669"/>
    <property type="project" value="UniProtKB-UniRule"/>
</dbReference>
<proteinExistence type="inferred from homology"/>
<dbReference type="AlphaFoldDB" id="I8T539"/>
<evidence type="ECO:0000256" key="2">
    <source>
        <dbReference type="PIRSR" id="PIRSR606823-2"/>
    </source>
</evidence>
<name>I8T539_9GAMM</name>
<dbReference type="OrthoDB" id="6899210at2"/>
<keyword evidence="2" id="KW-0862">Zinc</keyword>
<comment type="catalytic activity">
    <reaction evidence="3">
        <text>an N-acylsphing-4-enine + H2O = sphing-4-enine + a fatty acid</text>
        <dbReference type="Rhea" id="RHEA:20856"/>
        <dbReference type="ChEBI" id="CHEBI:15377"/>
        <dbReference type="ChEBI" id="CHEBI:28868"/>
        <dbReference type="ChEBI" id="CHEBI:52639"/>
        <dbReference type="ChEBI" id="CHEBI:57756"/>
        <dbReference type="EC" id="3.5.1.23"/>
    </reaction>
</comment>
<dbReference type="GO" id="GO:0005576">
    <property type="term" value="C:extracellular region"/>
    <property type="evidence" value="ECO:0007669"/>
    <property type="project" value="TreeGrafter"/>
</dbReference>
<dbReference type="RefSeq" id="WP_007185540.1">
    <property type="nucleotide sequence ID" value="NZ_AKGD01000002.1"/>
</dbReference>
<organism evidence="5 6">
    <name type="scientific">Hydrocarboniphaga effusa AP103</name>
    <dbReference type="NCBI Taxonomy" id="1172194"/>
    <lineage>
        <taxon>Bacteria</taxon>
        <taxon>Pseudomonadati</taxon>
        <taxon>Pseudomonadota</taxon>
        <taxon>Gammaproteobacteria</taxon>
        <taxon>Nevskiales</taxon>
        <taxon>Nevskiaceae</taxon>
        <taxon>Hydrocarboniphaga</taxon>
    </lineage>
</organism>
<keyword evidence="6" id="KW-1185">Reference proteome</keyword>
<keyword evidence="3" id="KW-0746">Sphingolipid metabolism</keyword>
<protein>
    <recommendedName>
        <fullName evidence="3">Neutral ceramidase</fullName>
        <ecNumber evidence="3">3.5.1.23</ecNumber>
    </recommendedName>
</protein>
<feature type="domain" description="Neutral/alkaline non-lysosomal ceramidase N-terminal" evidence="4">
    <location>
        <begin position="431"/>
        <end position="522"/>
    </location>
</feature>
<dbReference type="InterPro" id="IPR006823">
    <property type="entry name" value="Ceramidase_alk"/>
</dbReference>
<sequence length="560" mass="62326">MQALRIGAAKQEIHVPTGDYGLLGYGQPNHKALARSTPLYSRVFCFAADDDEAKPLFFAQSEICMVFPELRRAVVERLQARLGRESLESERYMLCSQHTHCGPGGYSHYPFYNFAVPGFRPQIFDAIVDSLVTASLQAWSQREAAQLRFACQAFADDIDVAFNRSLSAYNRNPQVAKFGDHETHKAIDRRMWLLEASSEDGRCIGQINWFGVHPTSISSRLSVLSSDNKGYAAVSLEARLGPGSVAIFAQHFAGDVSPNAQGDTKPDWLRGPTRDEIDNARYNGELQSEQAWKIIQELDATHALGVDTLDAALVNRDLSKVEIDADFADGKSGERTSAPCHGLAFYRGSPVDGPGIREPVVSLVRLLASRANKRLQRERPELLRAQQPKLIVSESGDGVLVGMKSRQFLPSFLDRALAEMQRQDRAGALDELPWVPTVLPLQMLRIGELAIIGFPGEITTVAGQQLQQLCLEALASCGVRHVVISSYANSYSGYCTTWHEYQAQSYEGGHTMFGSRTHDAFRTEYRRLLRECTKPAAERRFESLPEKIFSPETLEKRSVR</sequence>
<evidence type="ECO:0000313" key="5">
    <source>
        <dbReference type="EMBL" id="EIT69015.1"/>
    </source>
</evidence>
<reference evidence="5 6" key="1">
    <citation type="journal article" date="2012" name="J. Bacteriol.">
        <title>Genome Sequence of n-Alkane-Degrading Hydrocarboniphaga effusa Strain AP103T (ATCC BAA-332T).</title>
        <authorList>
            <person name="Chang H.K."/>
            <person name="Zylstra G.J."/>
            <person name="Chae J.C."/>
        </authorList>
    </citation>
    <scope>NUCLEOTIDE SEQUENCE [LARGE SCALE GENOMIC DNA]</scope>
    <source>
        <strain evidence="5 6">AP103</strain>
    </source>
</reference>
<dbReference type="GO" id="GO:0046514">
    <property type="term" value="P:ceramide catabolic process"/>
    <property type="evidence" value="ECO:0007669"/>
    <property type="project" value="InterPro"/>
</dbReference>
<dbReference type="GO" id="GO:0016020">
    <property type="term" value="C:membrane"/>
    <property type="evidence" value="ECO:0007669"/>
    <property type="project" value="GOC"/>
</dbReference>
<feature type="binding site" evidence="2">
    <location>
        <position position="457"/>
    </location>
    <ligand>
        <name>Zn(2+)</name>
        <dbReference type="ChEBI" id="CHEBI:29105"/>
    </ligand>
</feature>
<accession>I8T539</accession>
<dbReference type="Proteomes" id="UP000003704">
    <property type="component" value="Unassembled WGS sequence"/>
</dbReference>
<dbReference type="GO" id="GO:0042759">
    <property type="term" value="P:long-chain fatty acid biosynthetic process"/>
    <property type="evidence" value="ECO:0007669"/>
    <property type="project" value="TreeGrafter"/>
</dbReference>
<dbReference type="Pfam" id="PF04734">
    <property type="entry name" value="Ceramidase_alk"/>
    <property type="match status" value="2"/>
</dbReference>
<evidence type="ECO:0000313" key="6">
    <source>
        <dbReference type="Proteomes" id="UP000003704"/>
    </source>
</evidence>
<evidence type="ECO:0000256" key="3">
    <source>
        <dbReference type="RuleBase" id="RU366019"/>
    </source>
</evidence>
<feature type="domain" description="Neutral/alkaline non-lysosomal ceramidase N-terminal" evidence="4">
    <location>
        <begin position="5"/>
        <end position="396"/>
    </location>
</feature>
<dbReference type="EC" id="3.5.1.23" evidence="3"/>
<feature type="binding site" evidence="2">
    <location>
        <position position="213"/>
    </location>
    <ligand>
        <name>Zn(2+)</name>
        <dbReference type="ChEBI" id="CHEBI:29105"/>
    </ligand>
</feature>